<proteinExistence type="predicted"/>
<organism evidence="1 2">
    <name type="scientific">Portunus trituberculatus</name>
    <name type="common">Swimming crab</name>
    <name type="synonym">Neptunus trituberculatus</name>
    <dbReference type="NCBI Taxonomy" id="210409"/>
    <lineage>
        <taxon>Eukaryota</taxon>
        <taxon>Metazoa</taxon>
        <taxon>Ecdysozoa</taxon>
        <taxon>Arthropoda</taxon>
        <taxon>Crustacea</taxon>
        <taxon>Multicrustacea</taxon>
        <taxon>Malacostraca</taxon>
        <taxon>Eumalacostraca</taxon>
        <taxon>Eucarida</taxon>
        <taxon>Decapoda</taxon>
        <taxon>Pleocyemata</taxon>
        <taxon>Brachyura</taxon>
        <taxon>Eubrachyura</taxon>
        <taxon>Portunoidea</taxon>
        <taxon>Portunidae</taxon>
        <taxon>Portuninae</taxon>
        <taxon>Portunus</taxon>
    </lineage>
</organism>
<dbReference type="EMBL" id="VSRR010011689">
    <property type="protein sequence ID" value="MPC53522.1"/>
    <property type="molecule type" value="Genomic_DNA"/>
</dbReference>
<protein>
    <submittedName>
        <fullName evidence="1">Uncharacterized protein</fullName>
    </submittedName>
</protein>
<keyword evidence="2" id="KW-1185">Reference proteome</keyword>
<dbReference type="Proteomes" id="UP000324222">
    <property type="component" value="Unassembled WGS sequence"/>
</dbReference>
<evidence type="ECO:0000313" key="1">
    <source>
        <dbReference type="EMBL" id="MPC53522.1"/>
    </source>
</evidence>
<reference evidence="1 2" key="1">
    <citation type="submission" date="2019-05" db="EMBL/GenBank/DDBJ databases">
        <title>Another draft genome of Portunus trituberculatus and its Hox gene families provides insights of decapod evolution.</title>
        <authorList>
            <person name="Jeong J.-H."/>
            <person name="Song I."/>
            <person name="Kim S."/>
            <person name="Choi T."/>
            <person name="Kim D."/>
            <person name="Ryu S."/>
            <person name="Kim W."/>
        </authorList>
    </citation>
    <scope>NUCLEOTIDE SEQUENCE [LARGE SCALE GENOMIC DNA]</scope>
    <source>
        <tissue evidence="1">Muscle</tissue>
    </source>
</reference>
<dbReference type="AlphaFoldDB" id="A0A5B7G3I4"/>
<gene>
    <name evidence="1" type="ORF">E2C01_047417</name>
</gene>
<evidence type="ECO:0000313" key="2">
    <source>
        <dbReference type="Proteomes" id="UP000324222"/>
    </source>
</evidence>
<name>A0A5B7G3I4_PORTR</name>
<comment type="caution">
    <text evidence="1">The sequence shown here is derived from an EMBL/GenBank/DDBJ whole genome shotgun (WGS) entry which is preliminary data.</text>
</comment>
<accession>A0A5B7G3I4</accession>
<sequence>MTSECPHSAAIPTHTRRVPAMPVTLIAHPLSSLIHGDTAQHNFSFTELSVTEASLSGRLQWLWLWQWQWQCSALGKEERLNE</sequence>